<proteinExistence type="predicted"/>
<evidence type="ECO:0000313" key="3">
    <source>
        <dbReference type="Proteomes" id="UP000799536"/>
    </source>
</evidence>
<dbReference type="Proteomes" id="UP000799536">
    <property type="component" value="Unassembled WGS sequence"/>
</dbReference>
<comment type="caution">
    <text evidence="2">The sequence shown here is derived from an EMBL/GenBank/DDBJ whole genome shotgun (WGS) entry which is preliminary data.</text>
</comment>
<protein>
    <submittedName>
        <fullName evidence="2">Uncharacterized protein</fullName>
    </submittedName>
</protein>
<feature type="compositionally biased region" description="Basic residues" evidence="1">
    <location>
        <begin position="310"/>
        <end position="321"/>
    </location>
</feature>
<dbReference type="AlphaFoldDB" id="A0A9P4JFS8"/>
<dbReference type="EMBL" id="ML994151">
    <property type="protein sequence ID" value="KAF2198345.1"/>
    <property type="molecule type" value="Genomic_DNA"/>
</dbReference>
<gene>
    <name evidence="2" type="ORF">GQ43DRAFT_474627</name>
</gene>
<reference evidence="2" key="1">
    <citation type="journal article" date="2020" name="Stud. Mycol.">
        <title>101 Dothideomycetes genomes: a test case for predicting lifestyles and emergence of pathogens.</title>
        <authorList>
            <person name="Haridas S."/>
            <person name="Albert R."/>
            <person name="Binder M."/>
            <person name="Bloem J."/>
            <person name="Labutti K."/>
            <person name="Salamov A."/>
            <person name="Andreopoulos B."/>
            <person name="Baker S."/>
            <person name="Barry K."/>
            <person name="Bills G."/>
            <person name="Bluhm B."/>
            <person name="Cannon C."/>
            <person name="Castanera R."/>
            <person name="Culley D."/>
            <person name="Daum C."/>
            <person name="Ezra D."/>
            <person name="Gonzalez J."/>
            <person name="Henrissat B."/>
            <person name="Kuo A."/>
            <person name="Liang C."/>
            <person name="Lipzen A."/>
            <person name="Lutzoni F."/>
            <person name="Magnuson J."/>
            <person name="Mondo S."/>
            <person name="Nolan M."/>
            <person name="Ohm R."/>
            <person name="Pangilinan J."/>
            <person name="Park H.-J."/>
            <person name="Ramirez L."/>
            <person name="Alfaro M."/>
            <person name="Sun H."/>
            <person name="Tritt A."/>
            <person name="Yoshinaga Y."/>
            <person name="Zwiers L.-H."/>
            <person name="Turgeon B."/>
            <person name="Goodwin S."/>
            <person name="Spatafora J."/>
            <person name="Crous P."/>
            <person name="Grigoriev I."/>
        </authorList>
    </citation>
    <scope>NUCLEOTIDE SEQUENCE</scope>
    <source>
        <strain evidence="2">ATCC 74209</strain>
    </source>
</reference>
<keyword evidence="3" id="KW-1185">Reference proteome</keyword>
<feature type="region of interest" description="Disordered" evidence="1">
    <location>
        <begin position="67"/>
        <end position="88"/>
    </location>
</feature>
<sequence length="352" mass="39220">MCKQQVQFFRACSHFEIYASFQCEDKDSTEHVVESQTIAGEPAGPCKACELISKREDEELIRQTGTTHFYSNQGGGHVHTERTTESDSGQAAGVYEQHSQITRPIKDLLSETAASDEPGSRLLYVRSYKSLSGASDNDSCSSMTACVFGIPYDTHEEAEAEVETQAETQAETLVEAPVVSPEQINDAKAEFPIHGMQRYGSDGGFQGRYWTYNRFYPPDYFQPPPPQSYTQSYYPSYYPQHNRQYPSHYLPYLPYNPIAAYVRPPPLGPQQYYGMHPPQPPTPATPLVPTPAHTPRPTTPTGPRNPGRVPRQHVRTRKAKLQPHAAPFTPKRAFAAAAKGEGSESKEESDGK</sequence>
<evidence type="ECO:0000313" key="2">
    <source>
        <dbReference type="EMBL" id="KAF2198345.1"/>
    </source>
</evidence>
<evidence type="ECO:0000256" key="1">
    <source>
        <dbReference type="SAM" id="MobiDB-lite"/>
    </source>
</evidence>
<accession>A0A9P4JFS8</accession>
<name>A0A9P4JFS8_9PLEO</name>
<feature type="compositionally biased region" description="Pro residues" evidence="1">
    <location>
        <begin position="277"/>
        <end position="300"/>
    </location>
</feature>
<organism evidence="2 3">
    <name type="scientific">Delitschia confertaspora ATCC 74209</name>
    <dbReference type="NCBI Taxonomy" id="1513339"/>
    <lineage>
        <taxon>Eukaryota</taxon>
        <taxon>Fungi</taxon>
        <taxon>Dikarya</taxon>
        <taxon>Ascomycota</taxon>
        <taxon>Pezizomycotina</taxon>
        <taxon>Dothideomycetes</taxon>
        <taxon>Pleosporomycetidae</taxon>
        <taxon>Pleosporales</taxon>
        <taxon>Delitschiaceae</taxon>
        <taxon>Delitschia</taxon>
    </lineage>
</organism>
<feature type="region of interest" description="Disordered" evidence="1">
    <location>
        <begin position="270"/>
        <end position="352"/>
    </location>
</feature>
<feature type="compositionally biased region" description="Basic and acidic residues" evidence="1">
    <location>
        <begin position="341"/>
        <end position="352"/>
    </location>
</feature>